<evidence type="ECO:0000313" key="15">
    <source>
        <dbReference type="Proteomes" id="UP000001064"/>
    </source>
</evidence>
<keyword evidence="3" id="KW-0813">Transport</keyword>
<dbReference type="FunFam" id="1.20.1280.290:FF:000016">
    <property type="entry name" value="Cystinosin homolog"/>
    <property type="match status" value="1"/>
</dbReference>
<dbReference type="NCBIfam" id="TIGR00951">
    <property type="entry name" value="2A43"/>
    <property type="match status" value="1"/>
</dbReference>
<accession>F0ZND1</accession>
<evidence type="ECO:0000256" key="8">
    <source>
        <dbReference type="ARBA" id="ARBA00023136"/>
    </source>
</evidence>
<dbReference type="eggNOG" id="KOG3145">
    <property type="taxonomic scope" value="Eukaryota"/>
</dbReference>
<sequence>MSALTIIKSIIGWVYFACWSLSFYPQVYLNFKKKNTKGLSHDFLFFNFTGFFFYSVFNSVLYWDKAVQQEYIEKYAPPIPVHPSDVAFAIHAFGMNLFIILQCIIFYKNSGNQKISRVGGGLCILLWIAATVVTILGFAKVVSWLWVIYFYSYVKLFITFVKYVPQAYVNYKNKCTGGWSIGSVLFDFAGGVLSLVEMFLDVADTSNWKVFTGDPVKIGLSLLSIAFDILFMIQHYILYRHNNNTTTNKNKDNLENVINEIKDKNNNNNKEQQNINIETPGINIDIEK</sequence>
<dbReference type="InParanoid" id="F0ZND1"/>
<proteinExistence type="inferred from homology"/>
<evidence type="ECO:0000256" key="13">
    <source>
        <dbReference type="SAM" id="Phobius"/>
    </source>
</evidence>
<comment type="similarity">
    <text evidence="2">Belongs to the cystinosin family.</text>
</comment>
<keyword evidence="8 13" id="KW-0472">Membrane</keyword>
<dbReference type="Gene3D" id="1.20.1280.290">
    <property type="match status" value="2"/>
</dbReference>
<dbReference type="GO" id="GO:0015293">
    <property type="term" value="F:symporter activity"/>
    <property type="evidence" value="ECO:0007669"/>
    <property type="project" value="UniProtKB-KW"/>
</dbReference>
<evidence type="ECO:0000256" key="6">
    <source>
        <dbReference type="ARBA" id="ARBA00022847"/>
    </source>
</evidence>
<keyword evidence="5" id="KW-0677">Repeat</keyword>
<dbReference type="OrthoDB" id="75720at2759"/>
<evidence type="ECO:0000256" key="7">
    <source>
        <dbReference type="ARBA" id="ARBA00022989"/>
    </source>
</evidence>
<dbReference type="GO" id="GO:0015811">
    <property type="term" value="P:L-cystine transport"/>
    <property type="evidence" value="ECO:0000318"/>
    <property type="project" value="GO_Central"/>
</dbReference>
<evidence type="ECO:0000256" key="4">
    <source>
        <dbReference type="ARBA" id="ARBA00022692"/>
    </source>
</evidence>
<name>F0ZND1_DICPU</name>
<dbReference type="GO" id="GO:0005774">
    <property type="term" value="C:vacuolar membrane"/>
    <property type="evidence" value="ECO:0000318"/>
    <property type="project" value="GO_Central"/>
</dbReference>
<dbReference type="OMA" id="LAFAYHG"/>
<dbReference type="FunFam" id="1.20.1280.290:FF:000018">
    <property type="entry name" value="Cystinosin homolog"/>
    <property type="match status" value="1"/>
</dbReference>
<dbReference type="GO" id="GO:0005765">
    <property type="term" value="C:lysosomal membrane"/>
    <property type="evidence" value="ECO:0007669"/>
    <property type="project" value="UniProtKB-SubCell"/>
</dbReference>
<dbReference type="Proteomes" id="UP000001064">
    <property type="component" value="Unassembled WGS sequence"/>
</dbReference>
<keyword evidence="12" id="KW-0175">Coiled coil</keyword>
<gene>
    <name evidence="14" type="ORF">DICPUDRAFT_79701</name>
</gene>
<evidence type="ECO:0000256" key="3">
    <source>
        <dbReference type="ARBA" id="ARBA00022448"/>
    </source>
</evidence>
<dbReference type="RefSeq" id="XP_003288937.1">
    <property type="nucleotide sequence ID" value="XM_003288889.1"/>
</dbReference>
<feature type="transmembrane region" description="Helical" evidence="13">
    <location>
        <begin position="144"/>
        <end position="164"/>
    </location>
</feature>
<dbReference type="Pfam" id="PF04193">
    <property type="entry name" value="PQ-loop"/>
    <property type="match status" value="2"/>
</dbReference>
<dbReference type="InterPro" id="IPR005282">
    <property type="entry name" value="LC_transporter"/>
</dbReference>
<dbReference type="EMBL" id="GL871093">
    <property type="protein sequence ID" value="EGC34561.1"/>
    <property type="molecule type" value="Genomic_DNA"/>
</dbReference>
<comment type="catalytic activity">
    <reaction evidence="10">
        <text>L-cystine(out) + H(+)(out) = L-cystine(in) + H(+)(in)</text>
        <dbReference type="Rhea" id="RHEA:66172"/>
        <dbReference type="ChEBI" id="CHEBI:15378"/>
        <dbReference type="ChEBI" id="CHEBI:35491"/>
    </reaction>
    <physiologicalReaction direction="left-to-right" evidence="10">
        <dbReference type="Rhea" id="RHEA:66173"/>
    </physiologicalReaction>
</comment>
<comment type="subcellular location">
    <subcellularLocation>
        <location evidence="1">Lysosome membrane</location>
        <topology evidence="1">Multi-pass membrane protein</topology>
    </subcellularLocation>
</comment>
<evidence type="ECO:0000313" key="14">
    <source>
        <dbReference type="EMBL" id="EGC34561.1"/>
    </source>
</evidence>
<reference evidence="15" key="1">
    <citation type="journal article" date="2011" name="Genome Biol.">
        <title>Comparative genomics of the social amoebae Dictyostelium discoideum and Dictyostelium purpureum.</title>
        <authorList>
            <consortium name="US DOE Joint Genome Institute (JGI-PGF)"/>
            <person name="Sucgang R."/>
            <person name="Kuo A."/>
            <person name="Tian X."/>
            <person name="Salerno W."/>
            <person name="Parikh A."/>
            <person name="Feasley C.L."/>
            <person name="Dalin E."/>
            <person name="Tu H."/>
            <person name="Huang E."/>
            <person name="Barry K."/>
            <person name="Lindquist E."/>
            <person name="Shapiro H."/>
            <person name="Bruce D."/>
            <person name="Schmutz J."/>
            <person name="Salamov A."/>
            <person name="Fey P."/>
            <person name="Gaudet P."/>
            <person name="Anjard C."/>
            <person name="Babu M.M."/>
            <person name="Basu S."/>
            <person name="Bushmanova Y."/>
            <person name="van der Wel H."/>
            <person name="Katoh-Kurasawa M."/>
            <person name="Dinh C."/>
            <person name="Coutinho P.M."/>
            <person name="Saito T."/>
            <person name="Elias M."/>
            <person name="Schaap P."/>
            <person name="Kay R.R."/>
            <person name="Henrissat B."/>
            <person name="Eichinger L."/>
            <person name="Rivero F."/>
            <person name="Putnam N.H."/>
            <person name="West C.M."/>
            <person name="Loomis W.F."/>
            <person name="Chisholm R.L."/>
            <person name="Shaulsky G."/>
            <person name="Strassmann J.E."/>
            <person name="Queller D.C."/>
            <person name="Kuspa A."/>
            <person name="Grigoriev I.V."/>
        </authorList>
    </citation>
    <scope>NUCLEOTIDE SEQUENCE [LARGE SCALE GENOMIC DNA]</scope>
    <source>
        <strain evidence="15">QSDP1</strain>
    </source>
</reference>
<evidence type="ECO:0000256" key="12">
    <source>
        <dbReference type="SAM" id="Coils"/>
    </source>
</evidence>
<dbReference type="PANTHER" id="PTHR13131">
    <property type="entry name" value="CYSTINOSIN"/>
    <property type="match status" value="1"/>
</dbReference>
<evidence type="ECO:0000256" key="1">
    <source>
        <dbReference type="ARBA" id="ARBA00004155"/>
    </source>
</evidence>
<dbReference type="PANTHER" id="PTHR13131:SF5">
    <property type="entry name" value="CYSTINOSIN"/>
    <property type="match status" value="1"/>
</dbReference>
<feature type="coiled-coil region" evidence="12">
    <location>
        <begin position="244"/>
        <end position="278"/>
    </location>
</feature>
<dbReference type="GeneID" id="10499619"/>
<feature type="transmembrane region" description="Helical" evidence="13">
    <location>
        <begin position="216"/>
        <end position="239"/>
    </location>
</feature>
<keyword evidence="9" id="KW-0458">Lysosome</keyword>
<feature type="transmembrane region" description="Helical" evidence="13">
    <location>
        <begin position="43"/>
        <end position="63"/>
    </location>
</feature>
<feature type="transmembrane region" description="Helical" evidence="13">
    <location>
        <begin position="86"/>
        <end position="107"/>
    </location>
</feature>
<evidence type="ECO:0000256" key="5">
    <source>
        <dbReference type="ARBA" id="ARBA00022737"/>
    </source>
</evidence>
<keyword evidence="6" id="KW-0769">Symport</keyword>
<keyword evidence="15" id="KW-1185">Reference proteome</keyword>
<evidence type="ECO:0000256" key="2">
    <source>
        <dbReference type="ARBA" id="ARBA00006855"/>
    </source>
</evidence>
<dbReference type="GO" id="GO:0015184">
    <property type="term" value="F:L-cystine transmembrane transporter activity"/>
    <property type="evidence" value="ECO:0000318"/>
    <property type="project" value="GO_Central"/>
</dbReference>
<keyword evidence="4 13" id="KW-0812">Transmembrane</keyword>
<dbReference type="KEGG" id="dpp:DICPUDRAFT_79701"/>
<feature type="transmembrane region" description="Helical" evidence="13">
    <location>
        <begin position="176"/>
        <end position="196"/>
    </location>
</feature>
<evidence type="ECO:0000256" key="11">
    <source>
        <dbReference type="ARBA" id="ARBA00074957"/>
    </source>
</evidence>
<organism evidence="14 15">
    <name type="scientific">Dictyostelium purpureum</name>
    <name type="common">Slime mold</name>
    <dbReference type="NCBI Taxonomy" id="5786"/>
    <lineage>
        <taxon>Eukaryota</taxon>
        <taxon>Amoebozoa</taxon>
        <taxon>Evosea</taxon>
        <taxon>Eumycetozoa</taxon>
        <taxon>Dictyostelia</taxon>
        <taxon>Dictyosteliales</taxon>
        <taxon>Dictyosteliaceae</taxon>
        <taxon>Dictyostelium</taxon>
    </lineage>
</organism>
<dbReference type="InterPro" id="IPR006603">
    <property type="entry name" value="PQ-loop_rpt"/>
</dbReference>
<dbReference type="VEuPathDB" id="AmoebaDB:DICPUDRAFT_79701"/>
<evidence type="ECO:0000256" key="9">
    <source>
        <dbReference type="ARBA" id="ARBA00023228"/>
    </source>
</evidence>
<protein>
    <recommendedName>
        <fullName evidence="11">Cystinosin homolog</fullName>
    </recommendedName>
</protein>
<dbReference type="SMART" id="SM00679">
    <property type="entry name" value="CTNS"/>
    <property type="match status" value="2"/>
</dbReference>
<evidence type="ECO:0000256" key="10">
    <source>
        <dbReference type="ARBA" id="ARBA00048473"/>
    </source>
</evidence>
<feature type="transmembrane region" description="Helical" evidence="13">
    <location>
        <begin position="12"/>
        <end position="31"/>
    </location>
</feature>
<feature type="transmembrane region" description="Helical" evidence="13">
    <location>
        <begin position="119"/>
        <end position="138"/>
    </location>
</feature>
<keyword evidence="7 13" id="KW-1133">Transmembrane helix</keyword>
<dbReference type="AlphaFoldDB" id="F0ZND1"/>